<dbReference type="GO" id="GO:0004674">
    <property type="term" value="F:protein serine/threonine kinase activity"/>
    <property type="evidence" value="ECO:0007669"/>
    <property type="project" value="UniProtKB-KW"/>
</dbReference>
<keyword evidence="3 6" id="KW-0547">Nucleotide-binding</keyword>
<feature type="region of interest" description="Disordered" evidence="7">
    <location>
        <begin position="390"/>
        <end position="499"/>
    </location>
</feature>
<evidence type="ECO:0000256" key="7">
    <source>
        <dbReference type="SAM" id="MobiDB-lite"/>
    </source>
</evidence>
<name>A0A139AX20_GONPJ</name>
<sequence length="536" mass="57882">MAADAFAQLQHQPPQPTIIAGVFSKWSVTESIGHGSFSSVRGCTNLVTGLKAVVKSSSFNLRNPATTAPIDPHSATNSKANLSLFAIRELACLIRASTHPNVVSLYDFTIEADTRQAGPMDDGALPVRVHMVLERVEGIELFDYLKSNAGAVSEEEVSGIMAQLMSALAHIHSLSLTHRDIKLDNLLYDRSTGRLVLIDFNLSSFFHPEVPLTEPVGCVHYASPAVLQCAARGKGFGYMPQSGWGDLWGAGVVAYGLLCGYFPFRSSTPPDLLAELTSRTRVDGSIRLDWPSTPPATLSGGRNSAPRAISAIARDFVETLLNPVNRDSLSASFMLCHPFLADQPPLPRATPRARPITDDTLRALCTPSLARQEENVRAWVEEAVRTAVAKREQKTAESRDQYRASTASALKRVPTDPRDLASLANLPPPSHHRRPTSPGPTRIRTTQLYAAQASGRRSPLSPASPVRGGRSPTERTDRASKLNRSASTVSSRHRRAASAVAPGQLAQFGQYVQLVPSFGSKPSMVFAGRGKGQEMP</sequence>
<evidence type="ECO:0000256" key="2">
    <source>
        <dbReference type="ARBA" id="ARBA00022679"/>
    </source>
</evidence>
<evidence type="ECO:0000313" key="10">
    <source>
        <dbReference type="Proteomes" id="UP000070544"/>
    </source>
</evidence>
<dbReference type="InterPro" id="IPR000719">
    <property type="entry name" value="Prot_kinase_dom"/>
</dbReference>
<dbReference type="PROSITE" id="PS00108">
    <property type="entry name" value="PROTEIN_KINASE_ST"/>
    <property type="match status" value="1"/>
</dbReference>
<dbReference type="PROSITE" id="PS00107">
    <property type="entry name" value="PROTEIN_KINASE_ATP"/>
    <property type="match status" value="1"/>
</dbReference>
<gene>
    <name evidence="9" type="ORF">M427DRAFT_130792</name>
</gene>
<dbReference type="PANTHER" id="PTHR24349">
    <property type="entry name" value="SERINE/THREONINE-PROTEIN KINASE"/>
    <property type="match status" value="1"/>
</dbReference>
<organism evidence="9 10">
    <name type="scientific">Gonapodya prolifera (strain JEL478)</name>
    <name type="common">Monoblepharis prolifera</name>
    <dbReference type="NCBI Taxonomy" id="1344416"/>
    <lineage>
        <taxon>Eukaryota</taxon>
        <taxon>Fungi</taxon>
        <taxon>Fungi incertae sedis</taxon>
        <taxon>Chytridiomycota</taxon>
        <taxon>Chytridiomycota incertae sedis</taxon>
        <taxon>Monoblepharidomycetes</taxon>
        <taxon>Monoblepharidales</taxon>
        <taxon>Gonapodyaceae</taxon>
        <taxon>Gonapodya</taxon>
    </lineage>
</organism>
<dbReference type="Gene3D" id="3.30.200.20">
    <property type="entry name" value="Phosphorylase Kinase, domain 1"/>
    <property type="match status" value="1"/>
</dbReference>
<proteinExistence type="predicted"/>
<dbReference type="GO" id="GO:0005524">
    <property type="term" value="F:ATP binding"/>
    <property type="evidence" value="ECO:0007669"/>
    <property type="project" value="UniProtKB-UniRule"/>
</dbReference>
<accession>A0A139AX20</accession>
<reference evidence="9 10" key="1">
    <citation type="journal article" date="2015" name="Genome Biol. Evol.">
        <title>Phylogenomic analyses indicate that early fungi evolved digesting cell walls of algal ancestors of land plants.</title>
        <authorList>
            <person name="Chang Y."/>
            <person name="Wang S."/>
            <person name="Sekimoto S."/>
            <person name="Aerts A.L."/>
            <person name="Choi C."/>
            <person name="Clum A."/>
            <person name="LaButti K.M."/>
            <person name="Lindquist E.A."/>
            <person name="Yee Ngan C."/>
            <person name="Ohm R.A."/>
            <person name="Salamov A.A."/>
            <person name="Grigoriev I.V."/>
            <person name="Spatafora J.W."/>
            <person name="Berbee M.L."/>
        </authorList>
    </citation>
    <scope>NUCLEOTIDE SEQUENCE [LARGE SCALE GENOMIC DNA]</scope>
    <source>
        <strain evidence="9 10">JEL478</strain>
    </source>
</reference>
<dbReference type="Proteomes" id="UP000070544">
    <property type="component" value="Unassembled WGS sequence"/>
</dbReference>
<evidence type="ECO:0000313" key="9">
    <source>
        <dbReference type="EMBL" id="KXS21268.1"/>
    </source>
</evidence>
<feature type="compositionally biased region" description="Basic and acidic residues" evidence="7">
    <location>
        <begin position="390"/>
        <end position="402"/>
    </location>
</feature>
<evidence type="ECO:0000256" key="3">
    <source>
        <dbReference type="ARBA" id="ARBA00022741"/>
    </source>
</evidence>
<dbReference type="Pfam" id="PF00069">
    <property type="entry name" value="Pkinase"/>
    <property type="match status" value="1"/>
</dbReference>
<dbReference type="SUPFAM" id="SSF56112">
    <property type="entry name" value="Protein kinase-like (PK-like)"/>
    <property type="match status" value="1"/>
</dbReference>
<dbReference type="PROSITE" id="PS50011">
    <property type="entry name" value="PROTEIN_KINASE_DOM"/>
    <property type="match status" value="1"/>
</dbReference>
<keyword evidence="10" id="KW-1185">Reference proteome</keyword>
<dbReference type="InterPro" id="IPR008271">
    <property type="entry name" value="Ser/Thr_kinase_AS"/>
</dbReference>
<feature type="binding site" evidence="6">
    <location>
        <position position="55"/>
    </location>
    <ligand>
        <name>ATP</name>
        <dbReference type="ChEBI" id="CHEBI:30616"/>
    </ligand>
</feature>
<dbReference type="SMART" id="SM00220">
    <property type="entry name" value="S_TKc"/>
    <property type="match status" value="1"/>
</dbReference>
<evidence type="ECO:0000259" key="8">
    <source>
        <dbReference type="PROSITE" id="PS50011"/>
    </source>
</evidence>
<keyword evidence="4 9" id="KW-0418">Kinase</keyword>
<evidence type="ECO:0000256" key="6">
    <source>
        <dbReference type="PROSITE-ProRule" id="PRU10141"/>
    </source>
</evidence>
<keyword evidence="5 6" id="KW-0067">ATP-binding</keyword>
<dbReference type="InterPro" id="IPR011009">
    <property type="entry name" value="Kinase-like_dom_sf"/>
</dbReference>
<dbReference type="InterPro" id="IPR017441">
    <property type="entry name" value="Protein_kinase_ATP_BS"/>
</dbReference>
<dbReference type="OrthoDB" id="4062651at2759"/>
<protein>
    <submittedName>
        <fullName evidence="9">Kinase-like protein</fullName>
    </submittedName>
</protein>
<evidence type="ECO:0000256" key="5">
    <source>
        <dbReference type="ARBA" id="ARBA00022840"/>
    </source>
</evidence>
<dbReference type="EMBL" id="KQ965733">
    <property type="protein sequence ID" value="KXS21268.1"/>
    <property type="molecule type" value="Genomic_DNA"/>
</dbReference>
<keyword evidence="1" id="KW-0723">Serine/threonine-protein kinase</keyword>
<evidence type="ECO:0000256" key="1">
    <source>
        <dbReference type="ARBA" id="ARBA00022527"/>
    </source>
</evidence>
<dbReference type="Gene3D" id="1.10.510.10">
    <property type="entry name" value="Transferase(Phosphotransferase) domain 1"/>
    <property type="match status" value="1"/>
</dbReference>
<evidence type="ECO:0000256" key="4">
    <source>
        <dbReference type="ARBA" id="ARBA00022777"/>
    </source>
</evidence>
<dbReference type="STRING" id="1344416.A0A139AX20"/>
<dbReference type="InterPro" id="IPR050205">
    <property type="entry name" value="CDPK_Ser/Thr_kinases"/>
</dbReference>
<keyword evidence="2" id="KW-0808">Transferase</keyword>
<feature type="domain" description="Protein kinase" evidence="8">
    <location>
        <begin position="26"/>
        <end position="340"/>
    </location>
</feature>
<dbReference type="AlphaFoldDB" id="A0A139AX20"/>